<dbReference type="InterPro" id="IPR008042">
    <property type="entry name" value="Retrotrans_Pao"/>
</dbReference>
<dbReference type="AlphaFoldDB" id="A0A8X6GLC8"/>
<gene>
    <name evidence="2" type="primary">AVEN_32190_1</name>
    <name evidence="2" type="ORF">TNCT_466131</name>
</gene>
<keyword evidence="3" id="KW-1185">Reference proteome</keyword>
<comment type="caution">
    <text evidence="2">The sequence shown here is derived from an EMBL/GenBank/DDBJ whole genome shotgun (WGS) entry which is preliminary data.</text>
</comment>
<name>A0A8X6GLC8_TRICU</name>
<accession>A0A8X6GLC8</accession>
<evidence type="ECO:0000313" key="2">
    <source>
        <dbReference type="EMBL" id="GFR06722.1"/>
    </source>
</evidence>
<protein>
    <submittedName>
        <fullName evidence="2">Integrase catalytic domain-containing protein</fullName>
    </submittedName>
</protein>
<feature type="coiled-coil region" evidence="1">
    <location>
        <begin position="36"/>
        <end position="86"/>
    </location>
</feature>
<proteinExistence type="predicted"/>
<sequence length="230" mass="26404">MEITSLNRLRGPLKAKVKKGELFGTGSEQSPSLLEVKLQLNNISTLRDKIESLRKDYYSLPADVDLSETENELEQLEDRLDKTEHDTFEFSVSDPANNSVWTKRTILSHIARIFDPMGLLGPVIVMAKLFMETLWLVKRDWDQPLLEIEIRNWKKFVFSLKALQGIKVQRFVLIENYKSLELHGFSDASEKAFGAAIYLRCTNSSEQSSMMLLCSKRRIAPIKLISIPRL</sequence>
<organism evidence="2 3">
    <name type="scientific">Trichonephila clavata</name>
    <name type="common">Joro spider</name>
    <name type="synonym">Nephila clavata</name>
    <dbReference type="NCBI Taxonomy" id="2740835"/>
    <lineage>
        <taxon>Eukaryota</taxon>
        <taxon>Metazoa</taxon>
        <taxon>Ecdysozoa</taxon>
        <taxon>Arthropoda</taxon>
        <taxon>Chelicerata</taxon>
        <taxon>Arachnida</taxon>
        <taxon>Araneae</taxon>
        <taxon>Araneomorphae</taxon>
        <taxon>Entelegynae</taxon>
        <taxon>Araneoidea</taxon>
        <taxon>Nephilidae</taxon>
        <taxon>Trichonephila</taxon>
    </lineage>
</organism>
<keyword evidence="1" id="KW-0175">Coiled coil</keyword>
<dbReference type="Proteomes" id="UP000887116">
    <property type="component" value="Unassembled WGS sequence"/>
</dbReference>
<reference evidence="2" key="1">
    <citation type="submission" date="2020-07" db="EMBL/GenBank/DDBJ databases">
        <title>Multicomponent nature underlies the extraordinary mechanical properties of spider dragline silk.</title>
        <authorList>
            <person name="Kono N."/>
            <person name="Nakamura H."/>
            <person name="Mori M."/>
            <person name="Yoshida Y."/>
            <person name="Ohtoshi R."/>
            <person name="Malay A.D."/>
            <person name="Moran D.A.P."/>
            <person name="Tomita M."/>
            <person name="Numata K."/>
            <person name="Arakawa K."/>
        </authorList>
    </citation>
    <scope>NUCLEOTIDE SEQUENCE</scope>
</reference>
<evidence type="ECO:0000313" key="3">
    <source>
        <dbReference type="Proteomes" id="UP000887116"/>
    </source>
</evidence>
<dbReference type="OrthoDB" id="5983986at2759"/>
<dbReference type="Pfam" id="PF05380">
    <property type="entry name" value="Peptidase_A17"/>
    <property type="match status" value="1"/>
</dbReference>
<evidence type="ECO:0000256" key="1">
    <source>
        <dbReference type="SAM" id="Coils"/>
    </source>
</evidence>
<dbReference type="EMBL" id="BMAO01035903">
    <property type="protein sequence ID" value="GFR06722.1"/>
    <property type="molecule type" value="Genomic_DNA"/>
</dbReference>
<dbReference type="PANTHER" id="PTHR47331">
    <property type="entry name" value="PHD-TYPE DOMAIN-CONTAINING PROTEIN"/>
    <property type="match status" value="1"/>
</dbReference>